<gene>
    <name evidence="2" type="ORF">CYNAS_LOCUS6890</name>
</gene>
<organism evidence="2 3">
    <name type="scientific">Cylicocyclus nassatus</name>
    <name type="common">Nematode worm</name>
    <dbReference type="NCBI Taxonomy" id="53992"/>
    <lineage>
        <taxon>Eukaryota</taxon>
        <taxon>Metazoa</taxon>
        <taxon>Ecdysozoa</taxon>
        <taxon>Nematoda</taxon>
        <taxon>Chromadorea</taxon>
        <taxon>Rhabditida</taxon>
        <taxon>Rhabditina</taxon>
        <taxon>Rhabditomorpha</taxon>
        <taxon>Strongyloidea</taxon>
        <taxon>Strongylidae</taxon>
        <taxon>Cylicocyclus</taxon>
    </lineage>
</organism>
<feature type="compositionally biased region" description="Low complexity" evidence="1">
    <location>
        <begin position="187"/>
        <end position="214"/>
    </location>
</feature>
<protein>
    <submittedName>
        <fullName evidence="2">Uncharacterized protein</fullName>
    </submittedName>
</protein>
<comment type="caution">
    <text evidence="2">The sequence shown here is derived from an EMBL/GenBank/DDBJ whole genome shotgun (WGS) entry which is preliminary data.</text>
</comment>
<reference evidence="2" key="1">
    <citation type="submission" date="2023-07" db="EMBL/GenBank/DDBJ databases">
        <authorList>
            <consortium name="CYATHOMIX"/>
        </authorList>
    </citation>
    <scope>NUCLEOTIDE SEQUENCE</scope>
    <source>
        <strain evidence="2">N/A</strain>
    </source>
</reference>
<proteinExistence type="predicted"/>
<dbReference type="AlphaFoldDB" id="A0AA36M2B5"/>
<feature type="region of interest" description="Disordered" evidence="1">
    <location>
        <begin position="354"/>
        <end position="379"/>
    </location>
</feature>
<feature type="region of interest" description="Disordered" evidence="1">
    <location>
        <begin position="173"/>
        <end position="214"/>
    </location>
</feature>
<keyword evidence="3" id="KW-1185">Reference proteome</keyword>
<feature type="compositionally biased region" description="Low complexity" evidence="1">
    <location>
        <begin position="21"/>
        <end position="56"/>
    </location>
</feature>
<dbReference type="EMBL" id="CATQJL010000112">
    <property type="protein sequence ID" value="CAJ0594907.1"/>
    <property type="molecule type" value="Genomic_DNA"/>
</dbReference>
<accession>A0AA36M2B5</accession>
<name>A0AA36M2B5_CYLNA</name>
<feature type="region of interest" description="Disordered" evidence="1">
    <location>
        <begin position="15"/>
        <end position="56"/>
    </location>
</feature>
<sequence>MNEDECRKDCPKIQKFGRPLSTTTTVTSPTSTTAASSSDASAASEASSSSEATSTTTEANVIDDEVLVLCKKMNAKKDNSTRYACKRDGKHFPRVPTCERHCRGRPELCRLDLVNNEDRDNTDITINGYWYDTRFNHDDNHRIDYNNFYCTFYNYNKYYYCYDRYNTTELKELGRPLPTTPKVTPPTSTTAASSSDASAASEASSSSEATSTTTEANVIDEEVLVLCKKMNAKKDNSTRYACKRDGKHFPRVPTCERHCRGRPELCRLDLVNNEDRFVCVRESNRSISYDVRNRSKCEDECSEKEFCAKQPGEFSAGTQIFTCKYYGYRNSAGVSFFTSKSKCREECPETAILSSKTTASSEVSTRKPMPPSPCKLTYS</sequence>
<evidence type="ECO:0000313" key="2">
    <source>
        <dbReference type="EMBL" id="CAJ0594907.1"/>
    </source>
</evidence>
<feature type="compositionally biased region" description="Polar residues" evidence="1">
    <location>
        <begin position="354"/>
        <end position="363"/>
    </location>
</feature>
<dbReference type="Proteomes" id="UP001176961">
    <property type="component" value="Unassembled WGS sequence"/>
</dbReference>
<evidence type="ECO:0000256" key="1">
    <source>
        <dbReference type="SAM" id="MobiDB-lite"/>
    </source>
</evidence>
<evidence type="ECO:0000313" key="3">
    <source>
        <dbReference type="Proteomes" id="UP001176961"/>
    </source>
</evidence>